<gene>
    <name evidence="1" type="ORF">S01H4_18607</name>
</gene>
<name>X1BG35_9ZZZZ</name>
<comment type="caution">
    <text evidence="1">The sequence shown here is derived from an EMBL/GenBank/DDBJ whole genome shotgun (WGS) entry which is preliminary data.</text>
</comment>
<evidence type="ECO:0000313" key="1">
    <source>
        <dbReference type="EMBL" id="GAG70981.1"/>
    </source>
</evidence>
<reference evidence="1" key="1">
    <citation type="journal article" date="2014" name="Front. Microbiol.">
        <title>High frequency of phylogenetically diverse reductive dehalogenase-homologous genes in deep subseafloor sedimentary metagenomes.</title>
        <authorList>
            <person name="Kawai M."/>
            <person name="Futagami T."/>
            <person name="Toyoda A."/>
            <person name="Takaki Y."/>
            <person name="Nishi S."/>
            <person name="Hori S."/>
            <person name="Arai W."/>
            <person name="Tsubouchi T."/>
            <person name="Morono Y."/>
            <person name="Uchiyama I."/>
            <person name="Ito T."/>
            <person name="Fujiyama A."/>
            <person name="Inagaki F."/>
            <person name="Takami H."/>
        </authorList>
    </citation>
    <scope>NUCLEOTIDE SEQUENCE</scope>
    <source>
        <strain evidence="1">Expedition CK06-06</strain>
    </source>
</reference>
<accession>X1BG35</accession>
<sequence>MVVSYGLSRAFNILTWSQVRKSAYGDDANEETAVASQEFPVWIRRMPSPIPDSLGDEISSFSNEAASKSLSKFRNAISYLAFSEDEDSRSKVLSEYLSWNELIHNSYFDIPRFRKLVAYAITQADGFRATNQFKNDTDYDVVAKWYDEIQPKESA</sequence>
<proteinExistence type="predicted"/>
<organism evidence="1">
    <name type="scientific">marine sediment metagenome</name>
    <dbReference type="NCBI Taxonomy" id="412755"/>
    <lineage>
        <taxon>unclassified sequences</taxon>
        <taxon>metagenomes</taxon>
        <taxon>ecological metagenomes</taxon>
    </lineage>
</organism>
<protein>
    <submittedName>
        <fullName evidence="1">Uncharacterized protein</fullName>
    </submittedName>
</protein>
<dbReference type="EMBL" id="BART01008254">
    <property type="protein sequence ID" value="GAG70981.1"/>
    <property type="molecule type" value="Genomic_DNA"/>
</dbReference>
<dbReference type="AlphaFoldDB" id="X1BG35"/>